<comment type="caution">
    <text evidence="3">The sequence shown here is derived from an EMBL/GenBank/DDBJ whole genome shotgun (WGS) entry which is preliminary data.</text>
</comment>
<evidence type="ECO:0000256" key="2">
    <source>
        <dbReference type="SAM" id="SignalP"/>
    </source>
</evidence>
<reference evidence="4" key="1">
    <citation type="journal article" date="2019" name="Int. J. Syst. Evol. Microbiol.">
        <title>The Global Catalogue of Microorganisms (GCM) 10K type strain sequencing project: providing services to taxonomists for standard genome sequencing and annotation.</title>
        <authorList>
            <consortium name="The Broad Institute Genomics Platform"/>
            <consortium name="The Broad Institute Genome Sequencing Center for Infectious Disease"/>
            <person name="Wu L."/>
            <person name="Ma J."/>
        </authorList>
    </citation>
    <scope>NUCLEOTIDE SEQUENCE [LARGE SCALE GENOMIC DNA]</scope>
    <source>
        <strain evidence="4">CECT 7131</strain>
    </source>
</reference>
<dbReference type="PANTHER" id="PTHR42928:SF5">
    <property type="entry name" value="BLR1237 PROTEIN"/>
    <property type="match status" value="1"/>
</dbReference>
<dbReference type="InterPro" id="IPR042100">
    <property type="entry name" value="Bug_dom1"/>
</dbReference>
<protein>
    <submittedName>
        <fullName evidence="3">Tripartite tricarboxylate transporter substrate binding protein</fullName>
    </submittedName>
</protein>
<dbReference type="Gene3D" id="3.40.190.150">
    <property type="entry name" value="Bordetella uptake gene, domain 1"/>
    <property type="match status" value="1"/>
</dbReference>
<feature type="chain" id="PRO_5047453150" evidence="2">
    <location>
        <begin position="20"/>
        <end position="318"/>
    </location>
</feature>
<keyword evidence="4" id="KW-1185">Reference proteome</keyword>
<proteinExistence type="inferred from homology"/>
<dbReference type="Proteomes" id="UP001529369">
    <property type="component" value="Unassembled WGS sequence"/>
</dbReference>
<dbReference type="Gene3D" id="3.40.190.10">
    <property type="entry name" value="Periplasmic binding protein-like II"/>
    <property type="match status" value="1"/>
</dbReference>
<dbReference type="PANTHER" id="PTHR42928">
    <property type="entry name" value="TRICARBOXYLATE-BINDING PROTEIN"/>
    <property type="match status" value="1"/>
</dbReference>
<evidence type="ECO:0000256" key="1">
    <source>
        <dbReference type="ARBA" id="ARBA00006987"/>
    </source>
</evidence>
<keyword evidence="2" id="KW-0732">Signal</keyword>
<accession>A0ABT8ABH6</accession>
<evidence type="ECO:0000313" key="4">
    <source>
        <dbReference type="Proteomes" id="UP001529369"/>
    </source>
</evidence>
<dbReference type="SUPFAM" id="SSF53850">
    <property type="entry name" value="Periplasmic binding protein-like II"/>
    <property type="match status" value="1"/>
</dbReference>
<dbReference type="CDD" id="cd13578">
    <property type="entry name" value="PBP2_Bug27"/>
    <property type="match status" value="1"/>
</dbReference>
<feature type="signal peptide" evidence="2">
    <location>
        <begin position="1"/>
        <end position="19"/>
    </location>
</feature>
<comment type="similarity">
    <text evidence="1">Belongs to the UPF0065 (bug) family.</text>
</comment>
<dbReference type="EMBL" id="JAUFPN010000183">
    <property type="protein sequence ID" value="MDN3566878.1"/>
    <property type="molecule type" value="Genomic_DNA"/>
</dbReference>
<gene>
    <name evidence="3" type="ORF">QWZ14_21075</name>
</gene>
<sequence length="318" mass="32343">MAILASLALAAGPAAPAAAEEWPGRPLRLVVPFAPGGASDLLARLLAERLAGPLGQPVIVENRPGAGATIGANAVAKAPADGLTLLYGTPGPQIINPSLMPGLPYDPERDFAPIVSLVTAPNLLVVHPALPVHSVAELIALAKAQPGRLTFGSSGIGASSHLAGEMLKQMAGIEITHVPFRGSGPAIQELLAGRISMLIDTLLLYAEHRATGAVRALAVSTPAKSSLMPDLPTIAETLPGFDAAAFNYLAAPAGTPPAVVARLNGSVNAILVDPAFRRRLGELGLEPIGGTPEATAATIRAEAARWRGVIVAAGIKVE</sequence>
<organism evidence="3 4">
    <name type="scientific">Paeniroseomonas aquatica</name>
    <dbReference type="NCBI Taxonomy" id="373043"/>
    <lineage>
        <taxon>Bacteria</taxon>
        <taxon>Pseudomonadati</taxon>
        <taxon>Pseudomonadota</taxon>
        <taxon>Alphaproteobacteria</taxon>
        <taxon>Acetobacterales</taxon>
        <taxon>Acetobacteraceae</taxon>
        <taxon>Paeniroseomonas</taxon>
    </lineage>
</organism>
<dbReference type="PIRSF" id="PIRSF017082">
    <property type="entry name" value="YflP"/>
    <property type="match status" value="1"/>
</dbReference>
<dbReference type="RefSeq" id="WP_290318836.1">
    <property type="nucleotide sequence ID" value="NZ_JAUFPN010000183.1"/>
</dbReference>
<dbReference type="InterPro" id="IPR005064">
    <property type="entry name" value="BUG"/>
</dbReference>
<evidence type="ECO:0000313" key="3">
    <source>
        <dbReference type="EMBL" id="MDN3566878.1"/>
    </source>
</evidence>
<name>A0ABT8ABH6_9PROT</name>
<dbReference type="Pfam" id="PF03401">
    <property type="entry name" value="TctC"/>
    <property type="match status" value="1"/>
</dbReference>